<evidence type="ECO:0000313" key="4">
    <source>
        <dbReference type="EMBL" id="MFA0570571.1"/>
    </source>
</evidence>
<dbReference type="SUPFAM" id="SSF53850">
    <property type="entry name" value="Periplasmic binding protein-like II"/>
    <property type="match status" value="1"/>
</dbReference>
<keyword evidence="5" id="KW-1185">Reference proteome</keyword>
<organism evidence="4 5">
    <name type="scientific">Vibrio gallaecicus</name>
    <dbReference type="NCBI Taxonomy" id="552386"/>
    <lineage>
        <taxon>Bacteria</taxon>
        <taxon>Pseudomonadati</taxon>
        <taxon>Pseudomonadota</taxon>
        <taxon>Gammaproteobacteria</taxon>
        <taxon>Vibrionales</taxon>
        <taxon>Vibrionaceae</taxon>
        <taxon>Vibrio</taxon>
    </lineage>
</organism>
<keyword evidence="2" id="KW-0813">Transport</keyword>
<reference evidence="4 5" key="1">
    <citation type="journal article" date="2024" name="ISME J.">
        <title>Tailless and filamentous prophages are predominant in marine Vibrio.</title>
        <authorList>
            <person name="Steensen K."/>
            <person name="Seneca J."/>
            <person name="Bartlau N."/>
            <person name="Yu X.A."/>
            <person name="Hussain F.A."/>
            <person name="Polz M.F."/>
        </authorList>
    </citation>
    <scope>NUCLEOTIDE SEQUENCE [LARGE SCALE GENOMIC DNA]</scope>
    <source>
        <strain evidence="4 5">10N.222.51.A1</strain>
    </source>
</reference>
<comment type="similarity">
    <text evidence="1">Belongs to the bacterial solute-binding protein 1 family.</text>
</comment>
<name>A0ABV4NGR6_9VIBR</name>
<accession>A0ABV4NGR6</accession>
<dbReference type="EMBL" id="JBFRUW010000092">
    <property type="protein sequence ID" value="MFA0570571.1"/>
    <property type="molecule type" value="Genomic_DNA"/>
</dbReference>
<proteinExistence type="inferred from homology"/>
<protein>
    <submittedName>
        <fullName evidence="4">Extracellular solute-binding protein</fullName>
    </submittedName>
</protein>
<keyword evidence="3" id="KW-0732">Signal</keyword>
<evidence type="ECO:0000313" key="5">
    <source>
        <dbReference type="Proteomes" id="UP001570417"/>
    </source>
</evidence>
<dbReference type="Proteomes" id="UP001570417">
    <property type="component" value="Unassembled WGS sequence"/>
</dbReference>
<dbReference type="RefSeq" id="WP_372268111.1">
    <property type="nucleotide sequence ID" value="NZ_JBFRUW010000092.1"/>
</dbReference>
<evidence type="ECO:0000256" key="1">
    <source>
        <dbReference type="ARBA" id="ARBA00008520"/>
    </source>
</evidence>
<dbReference type="PANTHER" id="PTHR30061">
    <property type="entry name" value="MALTOSE-BINDING PERIPLASMIC PROTEIN"/>
    <property type="match status" value="1"/>
</dbReference>
<dbReference type="Gene3D" id="3.40.190.10">
    <property type="entry name" value="Periplasmic binding protein-like II"/>
    <property type="match status" value="2"/>
</dbReference>
<sequence length="384" mass="44611">MLITTLAFTTQLQAETLELWSAFNGDVNHQIAKHFEESTGYRVTTREFANGNIKAELLLAKQNRNYMPDLIFLPSDYLGLHEYIALNPLPSEWIEQAKLEKTAIKSVQVHQEYMGLPLFLGNHLMLFYNKQLVQNPNLTWEQFFSYAINHPNEQLLTFPAKDMYFFVAFMELFFQQKPLGQLDFTSQSMVQSLKFYRQLLSKLNIELECNSDCARNKFLNSEVPYLIDGDWAFESLNYTFGAQLGITNLPTYEGNAMQSLSGSKVIAVTKGAFQNPQKRELVKRFIQSMQDEAFLKRLSQKYQYISSFKQVNQEVFTASDELAFAIYNEYLVAQPMPTTLRLSFVWEVLSRGFYRYFDGMPAKEVTLYMDTLVHQFESKIESSR</sequence>
<dbReference type="PANTHER" id="PTHR30061:SF50">
    <property type="entry name" value="MALTOSE_MALTODEXTRIN-BINDING PERIPLASMIC PROTEIN"/>
    <property type="match status" value="1"/>
</dbReference>
<evidence type="ECO:0000256" key="3">
    <source>
        <dbReference type="ARBA" id="ARBA00022729"/>
    </source>
</evidence>
<comment type="caution">
    <text evidence="4">The sequence shown here is derived from an EMBL/GenBank/DDBJ whole genome shotgun (WGS) entry which is preliminary data.</text>
</comment>
<dbReference type="InterPro" id="IPR006059">
    <property type="entry name" value="SBP"/>
</dbReference>
<evidence type="ECO:0000256" key="2">
    <source>
        <dbReference type="ARBA" id="ARBA00022448"/>
    </source>
</evidence>
<gene>
    <name evidence="4" type="ORF">AB4566_20110</name>
</gene>
<dbReference type="Pfam" id="PF13416">
    <property type="entry name" value="SBP_bac_8"/>
    <property type="match status" value="1"/>
</dbReference>